<comment type="caution">
    <text evidence="1">The sequence shown here is derived from an EMBL/GenBank/DDBJ whole genome shotgun (WGS) entry which is preliminary data.</text>
</comment>
<evidence type="ECO:0000313" key="1">
    <source>
        <dbReference type="EMBL" id="KAJ6989454.1"/>
    </source>
</evidence>
<proteinExistence type="predicted"/>
<keyword evidence="2" id="KW-1185">Reference proteome</keyword>
<evidence type="ECO:0000313" key="2">
    <source>
        <dbReference type="Proteomes" id="UP001164929"/>
    </source>
</evidence>
<organism evidence="1 2">
    <name type="scientific">Populus alba x Populus x berolinensis</name>
    <dbReference type="NCBI Taxonomy" id="444605"/>
    <lineage>
        <taxon>Eukaryota</taxon>
        <taxon>Viridiplantae</taxon>
        <taxon>Streptophyta</taxon>
        <taxon>Embryophyta</taxon>
        <taxon>Tracheophyta</taxon>
        <taxon>Spermatophyta</taxon>
        <taxon>Magnoliopsida</taxon>
        <taxon>eudicotyledons</taxon>
        <taxon>Gunneridae</taxon>
        <taxon>Pentapetalae</taxon>
        <taxon>rosids</taxon>
        <taxon>fabids</taxon>
        <taxon>Malpighiales</taxon>
        <taxon>Salicaceae</taxon>
        <taxon>Saliceae</taxon>
        <taxon>Populus</taxon>
    </lineage>
</organism>
<gene>
    <name evidence="1" type="ORF">NC653_022128</name>
</gene>
<name>A0AAD6QFM3_9ROSI</name>
<dbReference type="AlphaFoldDB" id="A0AAD6QFM3"/>
<dbReference type="Proteomes" id="UP001164929">
    <property type="component" value="Chromosome 8"/>
</dbReference>
<protein>
    <submittedName>
        <fullName evidence="1">Uncharacterized protein</fullName>
    </submittedName>
</protein>
<dbReference type="EMBL" id="JAQIZT010000008">
    <property type="protein sequence ID" value="KAJ6989454.1"/>
    <property type="molecule type" value="Genomic_DNA"/>
</dbReference>
<accession>A0AAD6QFM3</accession>
<reference evidence="1" key="1">
    <citation type="journal article" date="2023" name="Mol. Ecol. Resour.">
        <title>Chromosome-level genome assembly of a triploid poplar Populus alba 'Berolinensis'.</title>
        <authorList>
            <person name="Chen S."/>
            <person name="Yu Y."/>
            <person name="Wang X."/>
            <person name="Wang S."/>
            <person name="Zhang T."/>
            <person name="Zhou Y."/>
            <person name="He R."/>
            <person name="Meng N."/>
            <person name="Wang Y."/>
            <person name="Liu W."/>
            <person name="Liu Z."/>
            <person name="Liu J."/>
            <person name="Guo Q."/>
            <person name="Huang H."/>
            <person name="Sederoff R.R."/>
            <person name="Wang G."/>
            <person name="Qu G."/>
            <person name="Chen S."/>
        </authorList>
    </citation>
    <scope>NUCLEOTIDE SEQUENCE</scope>
    <source>
        <strain evidence="1">SC-2020</strain>
    </source>
</reference>
<sequence length="43" mass="4822">MSSPPPKLPLLKKSVLLLALSQCGKHTLYTLRPLSHTNRHQCL</sequence>